<dbReference type="NCBIfam" id="TIGR04390">
    <property type="entry name" value="OMP_YaiO_dom"/>
    <property type="match status" value="1"/>
</dbReference>
<dbReference type="RefSeq" id="WP_160599874.1">
    <property type="nucleotide sequence ID" value="NZ_WTYU01000001.1"/>
</dbReference>
<dbReference type="InterPro" id="IPR030887">
    <property type="entry name" value="Beta-barrel_YaiO"/>
</dbReference>
<dbReference type="SUPFAM" id="SSF56935">
    <property type="entry name" value="Porins"/>
    <property type="match status" value="1"/>
</dbReference>
<gene>
    <name evidence="1" type="primary">yaiO</name>
    <name evidence="1" type="ORF">GRI44_02460</name>
</gene>
<dbReference type="Proteomes" id="UP000473531">
    <property type="component" value="Unassembled WGS sequence"/>
</dbReference>
<name>A0A6L7GDS9_9SPHN</name>
<dbReference type="OrthoDB" id="8038200at2"/>
<dbReference type="AlphaFoldDB" id="A0A6L7GDS9"/>
<proteinExistence type="predicted"/>
<protein>
    <submittedName>
        <fullName evidence="1">YaiO family outer membrane beta-barrel protein</fullName>
    </submittedName>
</protein>
<reference evidence="1 2" key="1">
    <citation type="submission" date="2019-12" db="EMBL/GenBank/DDBJ databases">
        <title>Genomic-based taxomic classification of the family Erythrobacteraceae.</title>
        <authorList>
            <person name="Xu L."/>
        </authorList>
    </citation>
    <scope>NUCLEOTIDE SEQUENCE [LARGE SCALE GENOMIC DNA]</scope>
    <source>
        <strain evidence="1 2">KCTC 52259</strain>
    </source>
</reference>
<keyword evidence="2" id="KW-1185">Reference proteome</keyword>
<organism evidence="1 2">
    <name type="scientific">Allopontixanthobacter confluentis</name>
    <dbReference type="NCBI Taxonomy" id="1849021"/>
    <lineage>
        <taxon>Bacteria</taxon>
        <taxon>Pseudomonadati</taxon>
        <taxon>Pseudomonadota</taxon>
        <taxon>Alphaproteobacteria</taxon>
        <taxon>Sphingomonadales</taxon>
        <taxon>Erythrobacteraceae</taxon>
        <taxon>Allopontixanthobacter</taxon>
    </lineage>
</organism>
<comment type="caution">
    <text evidence="1">The sequence shown here is derived from an EMBL/GenBank/DDBJ whole genome shotgun (WGS) entry which is preliminary data.</text>
</comment>
<evidence type="ECO:0000313" key="2">
    <source>
        <dbReference type="Proteomes" id="UP000473531"/>
    </source>
</evidence>
<accession>A0A6L7GDS9</accession>
<dbReference type="EMBL" id="WTYU01000001">
    <property type="protein sequence ID" value="MXP13616.1"/>
    <property type="molecule type" value="Genomic_DNA"/>
</dbReference>
<evidence type="ECO:0000313" key="1">
    <source>
        <dbReference type="EMBL" id="MXP13616.1"/>
    </source>
</evidence>
<dbReference type="InterPro" id="IPR011990">
    <property type="entry name" value="TPR-like_helical_dom_sf"/>
</dbReference>
<dbReference type="SUPFAM" id="SSF48452">
    <property type="entry name" value="TPR-like"/>
    <property type="match status" value="1"/>
</dbReference>
<sequence length="305" mass="32998">MAQAQQSIEQALAIEPANLDLQIARANILLWKGEIQAAITQADAVRSIDASYPGLADFDTAFLRQSRLQSQGSGNASLLSVSVAAGLADLKFASGRAAQWEHAVIAASYGKRSGTVVVAELDAERREQTDVRFSARATTRMQTGTYYIAAGITPDASFRDDWRIAAGADALLSRNLQGSLDLRLAHFGSGVFTAIEPGVTYRVAPRLSAGGRMINLFSSDGRYRAGGAVRLDYETLDDGAFFVGAARYPDTEAGVTQTLQAYSVGAAWAVDRHLRLRIAAAQETRQKSYRNRSVNLGLEFRFDNR</sequence>